<dbReference type="InterPro" id="IPR035979">
    <property type="entry name" value="RBD_domain_sf"/>
</dbReference>
<evidence type="ECO:0000256" key="1">
    <source>
        <dbReference type="ARBA" id="ARBA00022884"/>
    </source>
</evidence>
<evidence type="ECO:0000313" key="7">
    <source>
        <dbReference type="EnsemblPlants" id="KQK15362"/>
    </source>
</evidence>
<dbReference type="InterPro" id="IPR000504">
    <property type="entry name" value="RRM_dom"/>
</dbReference>
<dbReference type="PROSITE" id="PS50177">
    <property type="entry name" value="NTF2_DOMAIN"/>
    <property type="match status" value="1"/>
</dbReference>
<dbReference type="CDD" id="cd00780">
    <property type="entry name" value="NTF2"/>
    <property type="match status" value="1"/>
</dbReference>
<proteinExistence type="predicted"/>
<evidence type="ECO:0000259" key="5">
    <source>
        <dbReference type="PROSITE" id="PS50177"/>
    </source>
</evidence>
<dbReference type="eggNOG" id="KOG0116">
    <property type="taxonomic scope" value="Eukaryota"/>
</dbReference>
<feature type="domain" description="NTF2" evidence="5">
    <location>
        <begin position="17"/>
        <end position="134"/>
    </location>
</feature>
<dbReference type="InterPro" id="IPR039539">
    <property type="entry name" value="Ras_GTPase_bind_prot"/>
</dbReference>
<dbReference type="OrthoDB" id="339151at2759"/>
<feature type="region of interest" description="Disordered" evidence="3">
    <location>
        <begin position="446"/>
        <end position="589"/>
    </location>
</feature>
<dbReference type="SMART" id="SM00360">
    <property type="entry name" value="RRM"/>
    <property type="match status" value="1"/>
</dbReference>
<dbReference type="EnsemblPlants" id="KQK15362">
    <property type="protein sequence ID" value="KQK15362"/>
    <property type="gene ID" value="BRADI_1g22160v3"/>
</dbReference>
<evidence type="ECO:0000256" key="3">
    <source>
        <dbReference type="SAM" id="MobiDB-lite"/>
    </source>
</evidence>
<dbReference type="OMA" id="HVDDNTH"/>
<name>I1GSL1_BRADI</name>
<dbReference type="InterPro" id="IPR002075">
    <property type="entry name" value="NTF2_dom"/>
</dbReference>
<dbReference type="InterPro" id="IPR012677">
    <property type="entry name" value="Nucleotide-bd_a/b_plait_sf"/>
</dbReference>
<dbReference type="Gene3D" id="3.30.70.330">
    <property type="match status" value="1"/>
</dbReference>
<gene>
    <name evidence="7" type="primary">LOC100824546</name>
    <name evidence="6" type="ORF">BRADI_1g22160v3</name>
</gene>
<dbReference type="FunFam" id="3.30.70.330:FF:001770">
    <property type="match status" value="1"/>
</dbReference>
<dbReference type="KEGG" id="bdi:100824546"/>
<feature type="region of interest" description="Disordered" evidence="3">
    <location>
        <begin position="265"/>
        <end position="316"/>
    </location>
</feature>
<dbReference type="CDD" id="cd00590">
    <property type="entry name" value="RRM_SF"/>
    <property type="match status" value="1"/>
</dbReference>
<dbReference type="GO" id="GO:0003729">
    <property type="term" value="F:mRNA binding"/>
    <property type="evidence" value="ECO:0000318"/>
    <property type="project" value="GO_Central"/>
</dbReference>
<organism evidence="7">
    <name type="scientific">Brachypodium distachyon</name>
    <name type="common">Purple false brome</name>
    <name type="synonym">Trachynia distachya</name>
    <dbReference type="NCBI Taxonomy" id="15368"/>
    <lineage>
        <taxon>Eukaryota</taxon>
        <taxon>Viridiplantae</taxon>
        <taxon>Streptophyta</taxon>
        <taxon>Embryophyta</taxon>
        <taxon>Tracheophyta</taxon>
        <taxon>Spermatophyta</taxon>
        <taxon>Magnoliopsida</taxon>
        <taxon>Liliopsida</taxon>
        <taxon>Poales</taxon>
        <taxon>Poaceae</taxon>
        <taxon>BOP clade</taxon>
        <taxon>Pooideae</taxon>
        <taxon>Stipodae</taxon>
        <taxon>Brachypodieae</taxon>
        <taxon>Brachypodium</taxon>
    </lineage>
</organism>
<dbReference type="HOGENOM" id="CLU_026954_2_0_1"/>
<evidence type="ECO:0000313" key="6">
    <source>
        <dbReference type="EMBL" id="KQK15362.1"/>
    </source>
</evidence>
<feature type="compositionally biased region" description="Polar residues" evidence="3">
    <location>
        <begin position="504"/>
        <end position="526"/>
    </location>
</feature>
<feature type="compositionally biased region" description="Polar residues" evidence="3">
    <location>
        <begin position="472"/>
        <end position="483"/>
    </location>
</feature>
<evidence type="ECO:0000256" key="2">
    <source>
        <dbReference type="PROSITE-ProRule" id="PRU00176"/>
    </source>
</evidence>
<dbReference type="EMBL" id="CM000880">
    <property type="protein sequence ID" value="KQK15362.1"/>
    <property type="molecule type" value="Genomic_DNA"/>
</dbReference>
<dbReference type="Gene3D" id="3.10.450.50">
    <property type="match status" value="1"/>
</dbReference>
<dbReference type="InterPro" id="IPR032710">
    <property type="entry name" value="NTF2-like_dom_sf"/>
</dbReference>
<feature type="compositionally biased region" description="Low complexity" evidence="3">
    <location>
        <begin position="493"/>
        <end position="503"/>
    </location>
</feature>
<reference evidence="6" key="2">
    <citation type="submission" date="2017-06" db="EMBL/GenBank/DDBJ databases">
        <title>WGS assembly of Brachypodium distachyon.</title>
        <authorList>
            <consortium name="The International Brachypodium Initiative"/>
            <person name="Lucas S."/>
            <person name="Harmon-Smith M."/>
            <person name="Lail K."/>
            <person name="Tice H."/>
            <person name="Grimwood J."/>
            <person name="Bruce D."/>
            <person name="Barry K."/>
            <person name="Shu S."/>
            <person name="Lindquist E."/>
            <person name="Wang M."/>
            <person name="Pitluck S."/>
            <person name="Vogel J.P."/>
            <person name="Garvin D.F."/>
            <person name="Mockler T.C."/>
            <person name="Schmutz J."/>
            <person name="Rokhsar D."/>
            <person name="Bevan M.W."/>
        </authorList>
    </citation>
    <scope>NUCLEOTIDE SEQUENCE</scope>
    <source>
        <strain evidence="6">Bd21</strain>
    </source>
</reference>
<reference evidence="6 7" key="1">
    <citation type="journal article" date="2010" name="Nature">
        <title>Genome sequencing and analysis of the model grass Brachypodium distachyon.</title>
        <authorList>
            <consortium name="International Brachypodium Initiative"/>
        </authorList>
    </citation>
    <scope>NUCLEOTIDE SEQUENCE [LARGE SCALE GENOMIC DNA]</scope>
    <source>
        <strain evidence="6">Bd21</strain>
        <strain evidence="7">cv. Bd21</strain>
    </source>
</reference>
<dbReference type="PANTHER" id="PTHR10693:SF55">
    <property type="entry name" value="OS07G0603100 PROTEIN"/>
    <property type="match status" value="1"/>
</dbReference>
<dbReference type="Proteomes" id="UP000008810">
    <property type="component" value="Chromosome 1"/>
</dbReference>
<dbReference type="AlphaFoldDB" id="I1GSL1"/>
<evidence type="ECO:0000259" key="4">
    <source>
        <dbReference type="PROSITE" id="PS50102"/>
    </source>
</evidence>
<feature type="domain" description="RRM" evidence="4">
    <location>
        <begin position="319"/>
        <end position="396"/>
    </location>
</feature>
<dbReference type="SUPFAM" id="SSF54928">
    <property type="entry name" value="RNA-binding domain, RBD"/>
    <property type="match status" value="1"/>
</dbReference>
<dbReference type="FunFam" id="3.10.450.50:FF:000003">
    <property type="entry name" value="Nuclear transport factor 2 family protein"/>
    <property type="match status" value="1"/>
</dbReference>
<keyword evidence="8" id="KW-1185">Reference proteome</keyword>
<dbReference type="PROSITE" id="PS50102">
    <property type="entry name" value="RRM"/>
    <property type="match status" value="1"/>
</dbReference>
<dbReference type="STRING" id="15368.I1GSL1"/>
<feature type="compositionally biased region" description="Low complexity" evidence="3">
    <location>
        <begin position="530"/>
        <end position="549"/>
    </location>
</feature>
<dbReference type="Gramene" id="KQK15362">
    <property type="protein sequence ID" value="KQK15362"/>
    <property type="gene ID" value="BRADI_1g22160v3"/>
</dbReference>
<accession>I1GSL1</accession>
<dbReference type="Pfam" id="PF00076">
    <property type="entry name" value="RRM_1"/>
    <property type="match status" value="1"/>
</dbReference>
<reference evidence="7" key="3">
    <citation type="submission" date="2018-08" db="UniProtKB">
        <authorList>
            <consortium name="EnsemblPlants"/>
        </authorList>
    </citation>
    <scope>IDENTIFICATION</scope>
    <source>
        <strain evidence="7">cv. Bd21</strain>
    </source>
</reference>
<dbReference type="InterPro" id="IPR018222">
    <property type="entry name" value="Nuclear_transport_factor_2_euk"/>
</dbReference>
<evidence type="ECO:0000313" key="8">
    <source>
        <dbReference type="Proteomes" id="UP000008810"/>
    </source>
</evidence>
<dbReference type="RefSeq" id="XP_010235890.1">
    <property type="nucleotide sequence ID" value="XM_010237588.3"/>
</dbReference>
<dbReference type="GO" id="GO:0005829">
    <property type="term" value="C:cytosol"/>
    <property type="evidence" value="ECO:0000318"/>
    <property type="project" value="GO_Central"/>
</dbReference>
<dbReference type="GeneID" id="100824546"/>
<protein>
    <recommendedName>
        <fullName evidence="9">NTF2 domain-containing protein</fullName>
    </recommendedName>
</protein>
<evidence type="ECO:0008006" key="9">
    <source>
        <dbReference type="Google" id="ProtNLM"/>
    </source>
</evidence>
<sequence length="589" mass="64527">MATQAGNSVGPHSPQAVGVAFAHQYYRILNESPELVHKFYHDESFLGRPHSDGTFTSVTTTHDINEHFLSTDYKGCLIELENVDTQLSQNGGVFILVTGSLTMADDVKNRFTQSFFLAVQENGGYFVLNDVLRYIPEMPSAETNEAFATFPAEPEIPVEETMDPDLPSADNISGNGEVINPSAETTSVTHDVMKSSVENTSVNNEVMNPSVENISAKEKVINSFGNDNSQVEKNVIKTPEAAPAPPASAQKDVVKKSYASIVMKESTQPAPITKPKPKPTPTVKRAENVEKSVPAPAKPTHATDTAPPNDKNVSDDQGYSVFVKNLPFNATVEMVASEFKKFGAIKPRGIQVIHKQFDGFCFGFIEFEFQESMHAAIEASPLRFGSNLSHVEEKRTPTRVVGGVVTHGNNNGNARGRGGYHGDNFNAGYREGANFRGQGAGFVKNDNYRDGENFRGQGGGVMNNGNYRDGNSVRNEFRNQNEYSGRGRGQQGNGYRQNGDGYRQNQNGDGYRQNQNGDGYRRNQSGDGYGQNRDGYRQNQNGNGYGQNRDGYRQNQNGNGYHQQRPLHNGNGNVRSGRFNGPKQTPVAA</sequence>
<dbReference type="Pfam" id="PF02136">
    <property type="entry name" value="NTF2"/>
    <property type="match status" value="1"/>
</dbReference>
<dbReference type="PANTHER" id="PTHR10693">
    <property type="entry name" value="RAS GTPASE-ACTIVATING PROTEIN-BINDING PROTEIN"/>
    <property type="match status" value="1"/>
</dbReference>
<dbReference type="SUPFAM" id="SSF54427">
    <property type="entry name" value="NTF2-like"/>
    <property type="match status" value="1"/>
</dbReference>
<keyword evidence="1 2" id="KW-0694">RNA-binding</keyword>